<dbReference type="AlphaFoldDB" id="A0A9P7KH18"/>
<name>A0A9P7KH18_9AGAR</name>
<organism evidence="2 3">
    <name type="scientific">Sphagnurus paluster</name>
    <dbReference type="NCBI Taxonomy" id="117069"/>
    <lineage>
        <taxon>Eukaryota</taxon>
        <taxon>Fungi</taxon>
        <taxon>Dikarya</taxon>
        <taxon>Basidiomycota</taxon>
        <taxon>Agaricomycotina</taxon>
        <taxon>Agaricomycetes</taxon>
        <taxon>Agaricomycetidae</taxon>
        <taxon>Agaricales</taxon>
        <taxon>Tricholomatineae</taxon>
        <taxon>Lyophyllaceae</taxon>
        <taxon>Sphagnurus</taxon>
    </lineage>
</organism>
<evidence type="ECO:0000313" key="2">
    <source>
        <dbReference type="EMBL" id="KAG5649229.1"/>
    </source>
</evidence>
<protein>
    <submittedName>
        <fullName evidence="2">Uncharacterized protein</fullName>
    </submittedName>
</protein>
<keyword evidence="3" id="KW-1185">Reference proteome</keyword>
<comment type="caution">
    <text evidence="2">The sequence shown here is derived from an EMBL/GenBank/DDBJ whole genome shotgun (WGS) entry which is preliminary data.</text>
</comment>
<dbReference type="EMBL" id="JABCKI010001337">
    <property type="protein sequence ID" value="KAG5649229.1"/>
    <property type="molecule type" value="Genomic_DNA"/>
</dbReference>
<sequence length="129" mass="13348">SEPDDANDSEPPAHTSITVEAELNVNPAALNILEKVQHSGQSTATGPTSVMPASAEAVQTDCASGAQARVTDVDFLPAQANHKINGAPTANDAGNTNTLRVGEERLVSRQINVQGGKSGFNVFPTQELA</sequence>
<evidence type="ECO:0000256" key="1">
    <source>
        <dbReference type="SAM" id="MobiDB-lite"/>
    </source>
</evidence>
<gene>
    <name evidence="2" type="ORF">H0H81_005257</name>
</gene>
<feature type="non-terminal residue" evidence="2">
    <location>
        <position position="1"/>
    </location>
</feature>
<reference evidence="2" key="1">
    <citation type="submission" date="2021-02" db="EMBL/GenBank/DDBJ databases">
        <authorList>
            <person name="Nieuwenhuis M."/>
            <person name="Van De Peppel L.J.J."/>
        </authorList>
    </citation>
    <scope>NUCLEOTIDE SEQUENCE</scope>
    <source>
        <strain evidence="2">D49</strain>
    </source>
</reference>
<reference evidence="2" key="2">
    <citation type="submission" date="2021-10" db="EMBL/GenBank/DDBJ databases">
        <title>Phylogenomics reveals ancestral predisposition of the termite-cultivated fungus Termitomyces towards a domesticated lifestyle.</title>
        <authorList>
            <person name="Auxier B."/>
            <person name="Grum-Grzhimaylo A."/>
            <person name="Cardenas M.E."/>
            <person name="Lodge J.D."/>
            <person name="Laessoe T."/>
            <person name="Pedersen O."/>
            <person name="Smith M.E."/>
            <person name="Kuyper T.W."/>
            <person name="Franco-Molano E.A."/>
            <person name="Baroni T.J."/>
            <person name="Aanen D.K."/>
        </authorList>
    </citation>
    <scope>NUCLEOTIDE SEQUENCE</scope>
    <source>
        <strain evidence="2">D49</strain>
    </source>
</reference>
<evidence type="ECO:0000313" key="3">
    <source>
        <dbReference type="Proteomes" id="UP000717328"/>
    </source>
</evidence>
<feature type="region of interest" description="Disordered" evidence="1">
    <location>
        <begin position="1"/>
        <end position="22"/>
    </location>
</feature>
<dbReference type="Proteomes" id="UP000717328">
    <property type="component" value="Unassembled WGS sequence"/>
</dbReference>
<proteinExistence type="predicted"/>
<accession>A0A9P7KH18</accession>
<feature type="non-terminal residue" evidence="2">
    <location>
        <position position="129"/>
    </location>
</feature>